<evidence type="ECO:0000313" key="2">
    <source>
        <dbReference type="Proteomes" id="UP001595075"/>
    </source>
</evidence>
<keyword evidence="2" id="KW-1185">Reference proteome</keyword>
<accession>A0ABR4C1B1</accession>
<gene>
    <name evidence="1" type="ORF">VTL71DRAFT_5096</name>
</gene>
<dbReference type="EMBL" id="JAZHXI010000015">
    <property type="protein sequence ID" value="KAL2063291.1"/>
    <property type="molecule type" value="Genomic_DNA"/>
</dbReference>
<evidence type="ECO:0000313" key="1">
    <source>
        <dbReference type="EMBL" id="KAL2063291.1"/>
    </source>
</evidence>
<sequence>MYLALHPLFALPMDETKVQGAWTVNKNRAEKRGVSHTPRQASAARTDHWLHEETPKSLAIPQFGQVIHRTGKDTSRVGAARVMCCEDEIKIQNRGGGCQNIKRQLLRHIQTLGRALGTNTQPCRYRNDHVEYNNELLAVRLVNVPPVAKIRSLYKNHILEMS</sequence>
<name>A0ABR4C1B1_9HELO</name>
<reference evidence="1 2" key="1">
    <citation type="journal article" date="2024" name="Commun. Biol.">
        <title>Comparative genomic analysis of thermophilic fungi reveals convergent evolutionary adaptations and gene losses.</title>
        <authorList>
            <person name="Steindorff A.S."/>
            <person name="Aguilar-Pontes M.V."/>
            <person name="Robinson A.J."/>
            <person name="Andreopoulos B."/>
            <person name="LaButti K."/>
            <person name="Kuo A."/>
            <person name="Mondo S."/>
            <person name="Riley R."/>
            <person name="Otillar R."/>
            <person name="Haridas S."/>
            <person name="Lipzen A."/>
            <person name="Grimwood J."/>
            <person name="Schmutz J."/>
            <person name="Clum A."/>
            <person name="Reid I.D."/>
            <person name="Moisan M.C."/>
            <person name="Butler G."/>
            <person name="Nguyen T.T.M."/>
            <person name="Dewar K."/>
            <person name="Conant G."/>
            <person name="Drula E."/>
            <person name="Henrissat B."/>
            <person name="Hansel C."/>
            <person name="Singer S."/>
            <person name="Hutchinson M.I."/>
            <person name="de Vries R.P."/>
            <person name="Natvig D.O."/>
            <person name="Powell A.J."/>
            <person name="Tsang A."/>
            <person name="Grigoriev I.V."/>
        </authorList>
    </citation>
    <scope>NUCLEOTIDE SEQUENCE [LARGE SCALE GENOMIC DNA]</scope>
    <source>
        <strain evidence="1 2">CBS 494.80</strain>
    </source>
</reference>
<dbReference type="Proteomes" id="UP001595075">
    <property type="component" value="Unassembled WGS sequence"/>
</dbReference>
<organism evidence="1 2">
    <name type="scientific">Oculimacula yallundae</name>
    <dbReference type="NCBI Taxonomy" id="86028"/>
    <lineage>
        <taxon>Eukaryota</taxon>
        <taxon>Fungi</taxon>
        <taxon>Dikarya</taxon>
        <taxon>Ascomycota</taxon>
        <taxon>Pezizomycotina</taxon>
        <taxon>Leotiomycetes</taxon>
        <taxon>Helotiales</taxon>
        <taxon>Ploettnerulaceae</taxon>
        <taxon>Oculimacula</taxon>
    </lineage>
</organism>
<proteinExistence type="predicted"/>
<comment type="caution">
    <text evidence="1">The sequence shown here is derived from an EMBL/GenBank/DDBJ whole genome shotgun (WGS) entry which is preliminary data.</text>
</comment>
<protein>
    <submittedName>
        <fullName evidence="1">Uncharacterized protein</fullName>
    </submittedName>
</protein>